<feature type="transmembrane region" description="Helical" evidence="2">
    <location>
        <begin position="113"/>
        <end position="130"/>
    </location>
</feature>
<gene>
    <name evidence="3" type="ORF">A4X13_0g841</name>
</gene>
<organism evidence="3 4">
    <name type="scientific">Tilletia indica</name>
    <dbReference type="NCBI Taxonomy" id="43049"/>
    <lineage>
        <taxon>Eukaryota</taxon>
        <taxon>Fungi</taxon>
        <taxon>Dikarya</taxon>
        <taxon>Basidiomycota</taxon>
        <taxon>Ustilaginomycotina</taxon>
        <taxon>Exobasidiomycetes</taxon>
        <taxon>Tilletiales</taxon>
        <taxon>Tilletiaceae</taxon>
        <taxon>Tilletia</taxon>
    </lineage>
</organism>
<protein>
    <submittedName>
        <fullName evidence="3">Uncharacterized protein</fullName>
    </submittedName>
</protein>
<name>A0A177TGP9_9BASI</name>
<keyword evidence="2" id="KW-0472">Membrane</keyword>
<dbReference type="AlphaFoldDB" id="A0A177TGP9"/>
<dbReference type="OrthoDB" id="2524788at2759"/>
<dbReference type="Proteomes" id="UP000077521">
    <property type="component" value="Unassembled WGS sequence"/>
</dbReference>
<reference evidence="3" key="2">
    <citation type="journal article" date="2019" name="IMA Fungus">
        <title>Genome sequencing and comparison of five Tilletia species to identify candidate genes for the detection of regulated species infecting wheat.</title>
        <authorList>
            <person name="Nguyen H.D.T."/>
            <person name="Sultana T."/>
            <person name="Kesanakurti P."/>
            <person name="Hambleton S."/>
        </authorList>
    </citation>
    <scope>NUCLEOTIDE SEQUENCE</scope>
    <source>
        <strain evidence="3">DAOMC 236416</strain>
    </source>
</reference>
<keyword evidence="4" id="KW-1185">Reference proteome</keyword>
<feature type="region of interest" description="Disordered" evidence="1">
    <location>
        <begin position="177"/>
        <end position="205"/>
    </location>
</feature>
<evidence type="ECO:0000256" key="2">
    <source>
        <dbReference type="SAM" id="Phobius"/>
    </source>
</evidence>
<feature type="compositionally biased region" description="Low complexity" evidence="1">
    <location>
        <begin position="10"/>
        <end position="20"/>
    </location>
</feature>
<comment type="caution">
    <text evidence="3">The sequence shown here is derived from an EMBL/GenBank/DDBJ whole genome shotgun (WGS) entry which is preliminary data.</text>
</comment>
<keyword evidence="2" id="KW-1133">Transmembrane helix</keyword>
<dbReference type="EMBL" id="LWDF02000029">
    <property type="protein sequence ID" value="KAE8259680.1"/>
    <property type="molecule type" value="Genomic_DNA"/>
</dbReference>
<feature type="transmembrane region" description="Helical" evidence="2">
    <location>
        <begin position="136"/>
        <end position="154"/>
    </location>
</feature>
<feature type="region of interest" description="Disordered" evidence="1">
    <location>
        <begin position="1"/>
        <end position="22"/>
    </location>
</feature>
<sequence length="205" mass="21251">MASLLDKAKTSVSSASRTSSNPDEERAYYVGRWAVQGTQAGCLAATPLYALNTLRGHGFSLRGLARYNWLGPLAGGLVGGAAGLVTASQSDGASITAKSLSLRADADRVRRDDIHLIGGVLGALILPAIFLKRVGLINGALGGIGLGGAAGLITHTFQKYGGAQGVAERGQELVKEGEQKASELARQGEQKAGQLQREAERKLKA</sequence>
<accession>A0A177TGP9</accession>
<keyword evidence="2" id="KW-0812">Transmembrane</keyword>
<feature type="compositionally biased region" description="Basic and acidic residues" evidence="1">
    <location>
        <begin position="177"/>
        <end position="189"/>
    </location>
</feature>
<evidence type="ECO:0000313" key="4">
    <source>
        <dbReference type="Proteomes" id="UP000077521"/>
    </source>
</evidence>
<evidence type="ECO:0000256" key="1">
    <source>
        <dbReference type="SAM" id="MobiDB-lite"/>
    </source>
</evidence>
<evidence type="ECO:0000313" key="3">
    <source>
        <dbReference type="EMBL" id="KAE8259680.1"/>
    </source>
</evidence>
<proteinExistence type="predicted"/>
<reference evidence="3" key="1">
    <citation type="submission" date="2016-04" db="EMBL/GenBank/DDBJ databases">
        <authorList>
            <person name="Nguyen H.D."/>
            <person name="Samba Siva P."/>
            <person name="Cullis J."/>
            <person name="Levesque C.A."/>
            <person name="Hambleton S."/>
        </authorList>
    </citation>
    <scope>NUCLEOTIDE SEQUENCE</scope>
    <source>
        <strain evidence="3">DAOMC 236416</strain>
    </source>
</reference>